<protein>
    <submittedName>
        <fullName evidence="2">Winged helix-turn-helix domain-containing protein</fullName>
    </submittedName>
</protein>
<comment type="caution">
    <text evidence="2">The sequence shown here is derived from an EMBL/GenBank/DDBJ whole genome shotgun (WGS) entry which is preliminary data.</text>
</comment>
<dbReference type="AlphaFoldDB" id="A0AA43ZGE3"/>
<keyword evidence="3" id="KW-1185">Reference proteome</keyword>
<sequence>MKANALFLTEAELAERIGVKTDLLKDALSALSKSGFPEPDPLFGGRRYWPACEAFLDRRYGLTPSSAPAAIGLDGQETWS</sequence>
<dbReference type="RefSeq" id="WP_167128196.1">
    <property type="nucleotide sequence ID" value="NZ_JAANCM010000004.1"/>
</dbReference>
<evidence type="ECO:0000313" key="3">
    <source>
        <dbReference type="Proteomes" id="UP001155840"/>
    </source>
</evidence>
<gene>
    <name evidence="1" type="ORF">G8E10_09025</name>
    <name evidence="2" type="ORF">G8E10_09360</name>
</gene>
<evidence type="ECO:0000313" key="1">
    <source>
        <dbReference type="EMBL" id="NHT75886.1"/>
    </source>
</evidence>
<evidence type="ECO:0000313" key="2">
    <source>
        <dbReference type="EMBL" id="NHT75946.1"/>
    </source>
</evidence>
<dbReference type="EMBL" id="JAANCM010000004">
    <property type="protein sequence ID" value="NHT75946.1"/>
    <property type="molecule type" value="Genomic_DNA"/>
</dbReference>
<reference evidence="2" key="1">
    <citation type="submission" date="2020-03" db="EMBL/GenBank/DDBJ databases">
        <title>Ferranicluibacter endophyticum gen. nov., sp. nov., a new genus isolated from Rubus ulmifolius Schott. stem.</title>
        <authorList>
            <person name="Roca-Couso R."/>
            <person name="Flores-Felix J.D."/>
            <person name="Igual J.M."/>
            <person name="Rivas R."/>
        </authorList>
    </citation>
    <scope>NUCLEOTIDE SEQUENCE</scope>
    <source>
        <strain evidence="2">CRRU44</strain>
    </source>
</reference>
<dbReference type="EMBL" id="JAANCM010000004">
    <property type="protein sequence ID" value="NHT75886.1"/>
    <property type="molecule type" value="Genomic_DNA"/>
</dbReference>
<proteinExistence type="predicted"/>
<organism evidence="2 3">
    <name type="scientific">Ferranicluibacter rubi</name>
    <dbReference type="NCBI Taxonomy" id="2715133"/>
    <lineage>
        <taxon>Bacteria</taxon>
        <taxon>Pseudomonadati</taxon>
        <taxon>Pseudomonadota</taxon>
        <taxon>Alphaproteobacteria</taxon>
        <taxon>Hyphomicrobiales</taxon>
        <taxon>Rhizobiaceae</taxon>
        <taxon>Ferranicluibacter</taxon>
    </lineage>
</organism>
<name>A0AA43ZGE3_9HYPH</name>
<dbReference type="Proteomes" id="UP001155840">
    <property type="component" value="Unassembled WGS sequence"/>
</dbReference>
<accession>A0AA43ZGE3</accession>